<comment type="caution">
    <text evidence="2">The sequence shown here is derived from an EMBL/GenBank/DDBJ whole genome shotgun (WGS) entry which is preliminary data.</text>
</comment>
<name>A0A6G0ZPT1_APHCR</name>
<keyword evidence="3" id="KW-1185">Reference proteome</keyword>
<dbReference type="Proteomes" id="UP000478052">
    <property type="component" value="Unassembled WGS sequence"/>
</dbReference>
<evidence type="ECO:0000256" key="1">
    <source>
        <dbReference type="SAM" id="Phobius"/>
    </source>
</evidence>
<dbReference type="AlphaFoldDB" id="A0A6G0ZPT1"/>
<reference evidence="2 3" key="1">
    <citation type="submission" date="2019-08" db="EMBL/GenBank/DDBJ databases">
        <title>Whole genome of Aphis craccivora.</title>
        <authorList>
            <person name="Voronova N.V."/>
            <person name="Shulinski R.S."/>
            <person name="Bandarenka Y.V."/>
            <person name="Zhorov D.G."/>
            <person name="Warner D."/>
        </authorList>
    </citation>
    <scope>NUCLEOTIDE SEQUENCE [LARGE SCALE GENOMIC DNA]</scope>
    <source>
        <strain evidence="2">180601</strain>
        <tissue evidence="2">Whole Body</tissue>
    </source>
</reference>
<keyword evidence="1" id="KW-0812">Transmembrane</keyword>
<evidence type="ECO:0000313" key="2">
    <source>
        <dbReference type="EMBL" id="KAF0773536.1"/>
    </source>
</evidence>
<dbReference type="EMBL" id="VUJU01000050">
    <property type="protein sequence ID" value="KAF0773536.1"/>
    <property type="molecule type" value="Genomic_DNA"/>
</dbReference>
<feature type="non-terminal residue" evidence="2">
    <location>
        <position position="1"/>
    </location>
</feature>
<protein>
    <submittedName>
        <fullName evidence="2">Uncharacterized protein</fullName>
    </submittedName>
</protein>
<feature type="transmembrane region" description="Helical" evidence="1">
    <location>
        <begin position="66"/>
        <end position="99"/>
    </location>
</feature>
<organism evidence="2 3">
    <name type="scientific">Aphis craccivora</name>
    <name type="common">Cowpea aphid</name>
    <dbReference type="NCBI Taxonomy" id="307492"/>
    <lineage>
        <taxon>Eukaryota</taxon>
        <taxon>Metazoa</taxon>
        <taxon>Ecdysozoa</taxon>
        <taxon>Arthropoda</taxon>
        <taxon>Hexapoda</taxon>
        <taxon>Insecta</taxon>
        <taxon>Pterygota</taxon>
        <taxon>Neoptera</taxon>
        <taxon>Paraneoptera</taxon>
        <taxon>Hemiptera</taxon>
        <taxon>Sternorrhyncha</taxon>
        <taxon>Aphidomorpha</taxon>
        <taxon>Aphidoidea</taxon>
        <taxon>Aphididae</taxon>
        <taxon>Aphidini</taxon>
        <taxon>Aphis</taxon>
        <taxon>Aphis</taxon>
    </lineage>
</organism>
<sequence>ARTAEPERRCGFRPNPCAFPKNVNTLLIITTPFVFGRYIYIYIYNNTYYMKSYLYIGRWYSNEFRVVISFFTMVLYAITMDQVITLHIPPIITYIYIYIYI</sequence>
<evidence type="ECO:0000313" key="3">
    <source>
        <dbReference type="Proteomes" id="UP000478052"/>
    </source>
</evidence>
<keyword evidence="1" id="KW-0472">Membrane</keyword>
<feature type="transmembrane region" description="Helical" evidence="1">
    <location>
        <begin position="26"/>
        <end position="45"/>
    </location>
</feature>
<accession>A0A6G0ZPT1</accession>
<gene>
    <name evidence="2" type="ORF">FWK35_00009038</name>
</gene>
<proteinExistence type="predicted"/>
<keyword evidence="1" id="KW-1133">Transmembrane helix</keyword>